<keyword evidence="8" id="KW-0472">Membrane</keyword>
<reference evidence="11" key="2">
    <citation type="journal article" date="2008" name="Genome Biol.">
        <title>Improved genome assembly and evidence-based global gene model set for the chordate Ciona intestinalis: new insight into intron and operon populations.</title>
        <authorList>
            <person name="Satou Y."/>
            <person name="Mineta K."/>
            <person name="Ogasawara M."/>
            <person name="Sasakura Y."/>
            <person name="Shoguchi E."/>
            <person name="Ueno K."/>
            <person name="Yamada L."/>
            <person name="Matsumoto J."/>
            <person name="Wasserscheid J."/>
            <person name="Dewar K."/>
            <person name="Wiley G.B."/>
            <person name="Macmil S.L."/>
            <person name="Roe B.A."/>
            <person name="Zeller R.W."/>
            <person name="Hastings K.E."/>
            <person name="Lemaire P."/>
            <person name="Lindquist E."/>
            <person name="Endo T."/>
            <person name="Hotta K."/>
            <person name="Inaba K."/>
        </authorList>
    </citation>
    <scope>NUCLEOTIDE SEQUENCE [LARGE SCALE GENOMIC DNA]</scope>
    <source>
        <strain evidence="11">wild type</strain>
    </source>
</reference>
<dbReference type="InterPro" id="IPR008428">
    <property type="entry name" value="Chond_GalNAc"/>
</dbReference>
<evidence type="ECO:0000256" key="3">
    <source>
        <dbReference type="ARBA" id="ARBA00022679"/>
    </source>
</evidence>
<dbReference type="SUPFAM" id="SSF53448">
    <property type="entry name" value="Nucleotide-diphospho-sugar transferases"/>
    <property type="match status" value="2"/>
</dbReference>
<reference evidence="12" key="1">
    <citation type="journal article" date="2002" name="Science">
        <title>The draft genome of Ciona intestinalis: insights into chordate and vertebrate origins.</title>
        <authorList>
            <person name="Dehal P."/>
            <person name="Satou Y."/>
            <person name="Campbell R.K."/>
            <person name="Chapman J."/>
            <person name="Degnan B."/>
            <person name="De Tomaso A."/>
            <person name="Davidson B."/>
            <person name="Di Gregorio A."/>
            <person name="Gelpke M."/>
            <person name="Goodstein D.M."/>
            <person name="Harafuji N."/>
            <person name="Hastings K.E."/>
            <person name="Ho I."/>
            <person name="Hotta K."/>
            <person name="Huang W."/>
            <person name="Kawashima T."/>
            <person name="Lemaire P."/>
            <person name="Martinez D."/>
            <person name="Meinertzhagen I.A."/>
            <person name="Necula S."/>
            <person name="Nonaka M."/>
            <person name="Putnam N."/>
            <person name="Rash S."/>
            <person name="Saiga H."/>
            <person name="Satake M."/>
            <person name="Terry A."/>
            <person name="Yamada L."/>
            <person name="Wang H.G."/>
            <person name="Awazu S."/>
            <person name="Azumi K."/>
            <person name="Boore J."/>
            <person name="Branno M."/>
            <person name="Chin-Bow S."/>
            <person name="DeSantis R."/>
            <person name="Doyle S."/>
            <person name="Francino P."/>
            <person name="Keys D.N."/>
            <person name="Haga S."/>
            <person name="Hayashi H."/>
            <person name="Hino K."/>
            <person name="Imai K.S."/>
            <person name="Inaba K."/>
            <person name="Kano S."/>
            <person name="Kobayashi K."/>
            <person name="Kobayashi M."/>
            <person name="Lee B.I."/>
            <person name="Makabe K.W."/>
            <person name="Manohar C."/>
            <person name="Matassi G."/>
            <person name="Medina M."/>
            <person name="Mochizuki Y."/>
            <person name="Mount S."/>
            <person name="Morishita T."/>
            <person name="Miura S."/>
            <person name="Nakayama A."/>
            <person name="Nishizaka S."/>
            <person name="Nomoto H."/>
            <person name="Ohta F."/>
            <person name="Oishi K."/>
            <person name="Rigoutsos I."/>
            <person name="Sano M."/>
            <person name="Sasaki A."/>
            <person name="Sasakura Y."/>
            <person name="Shoguchi E."/>
            <person name="Shin-i T."/>
            <person name="Spagnuolo A."/>
            <person name="Stainier D."/>
            <person name="Suzuki M.M."/>
            <person name="Tassy O."/>
            <person name="Takatori N."/>
            <person name="Tokuoka M."/>
            <person name="Yagi K."/>
            <person name="Yoshizaki F."/>
            <person name="Wada S."/>
            <person name="Zhang C."/>
            <person name="Hyatt P.D."/>
            <person name="Larimer F."/>
            <person name="Detter C."/>
            <person name="Doggett N."/>
            <person name="Glavina T."/>
            <person name="Hawkins T."/>
            <person name="Richardson P."/>
            <person name="Lucas S."/>
            <person name="Kohara Y."/>
            <person name="Levine M."/>
            <person name="Satoh N."/>
            <person name="Rokhsar D.S."/>
        </authorList>
    </citation>
    <scope>NUCLEOTIDE SEQUENCE [LARGE SCALE GENOMIC DNA]</scope>
</reference>
<name>F6ZQD4_CIOIN</name>
<keyword evidence="12" id="KW-1185">Reference proteome</keyword>
<keyword evidence="10" id="KW-0175">Coiled coil</keyword>
<comment type="similarity">
    <text evidence="2 9">Belongs to the chondroitin N-acetylgalactosaminyltransferase family.</text>
</comment>
<evidence type="ECO:0000256" key="7">
    <source>
        <dbReference type="ARBA" id="ARBA00023034"/>
    </source>
</evidence>
<dbReference type="GO" id="GO:0050650">
    <property type="term" value="P:chondroitin sulfate proteoglycan biosynthetic process"/>
    <property type="evidence" value="ECO:0000318"/>
    <property type="project" value="GO_Central"/>
</dbReference>
<keyword evidence="4" id="KW-0812">Transmembrane</keyword>
<keyword evidence="6" id="KW-1133">Transmembrane helix</keyword>
<dbReference type="HOGENOM" id="CLU_016244_2_0_1"/>
<dbReference type="Pfam" id="PF05679">
    <property type="entry name" value="CHGN"/>
    <property type="match status" value="1"/>
</dbReference>
<dbReference type="Gene3D" id="3.90.550.50">
    <property type="match status" value="1"/>
</dbReference>
<evidence type="ECO:0000313" key="11">
    <source>
        <dbReference type="Ensembl" id="ENSCINP00000023684.2"/>
    </source>
</evidence>
<dbReference type="AlphaFoldDB" id="F6ZQD4"/>
<protein>
    <recommendedName>
        <fullName evidence="9">Hexosyltransferase</fullName>
        <ecNumber evidence="9">2.4.1.-</ecNumber>
    </recommendedName>
</protein>
<evidence type="ECO:0000256" key="9">
    <source>
        <dbReference type="RuleBase" id="RU364016"/>
    </source>
</evidence>
<keyword evidence="3 9" id="KW-0808">Transferase</keyword>
<dbReference type="InterPro" id="IPR029044">
    <property type="entry name" value="Nucleotide-diphossugar_trans"/>
</dbReference>
<dbReference type="InterPro" id="IPR051227">
    <property type="entry name" value="CS_glycosyltransferase"/>
</dbReference>
<evidence type="ECO:0000313" key="12">
    <source>
        <dbReference type="Proteomes" id="UP000008144"/>
    </source>
</evidence>
<dbReference type="Ensembl" id="ENSCINT00000023930.2">
    <property type="protein sequence ID" value="ENSCINP00000023684.2"/>
    <property type="gene ID" value="ENSCING00000012762.2"/>
</dbReference>
<comment type="subcellular location">
    <subcellularLocation>
        <location evidence="1 9">Golgi apparatus</location>
        <location evidence="1 9">Golgi stack membrane</location>
        <topology evidence="1 9">Single-pass type II membrane protein</topology>
    </subcellularLocation>
</comment>
<dbReference type="Proteomes" id="UP000008144">
    <property type="component" value="Chromosome 1"/>
</dbReference>
<evidence type="ECO:0000256" key="5">
    <source>
        <dbReference type="ARBA" id="ARBA00022968"/>
    </source>
</evidence>
<evidence type="ECO:0000256" key="8">
    <source>
        <dbReference type="ARBA" id="ARBA00023136"/>
    </source>
</evidence>
<dbReference type="EMBL" id="EAAA01000265">
    <property type="status" value="NOT_ANNOTATED_CDS"/>
    <property type="molecule type" value="Genomic_DNA"/>
</dbReference>
<dbReference type="GO" id="GO:0032580">
    <property type="term" value="C:Golgi cisterna membrane"/>
    <property type="evidence" value="ECO:0007669"/>
    <property type="project" value="UniProtKB-SubCell"/>
</dbReference>
<dbReference type="OMA" id="IAWETIE"/>
<accession>F6ZQD4</accession>
<evidence type="ECO:0000256" key="2">
    <source>
        <dbReference type="ARBA" id="ARBA00009239"/>
    </source>
</evidence>
<organism evidence="11 12">
    <name type="scientific">Ciona intestinalis</name>
    <name type="common">Transparent sea squirt</name>
    <name type="synonym">Ascidia intestinalis</name>
    <dbReference type="NCBI Taxonomy" id="7719"/>
    <lineage>
        <taxon>Eukaryota</taxon>
        <taxon>Metazoa</taxon>
        <taxon>Chordata</taxon>
        <taxon>Tunicata</taxon>
        <taxon>Ascidiacea</taxon>
        <taxon>Phlebobranchia</taxon>
        <taxon>Cionidae</taxon>
        <taxon>Ciona</taxon>
    </lineage>
</organism>
<dbReference type="Gene3D" id="3.90.550.10">
    <property type="entry name" value="Spore Coat Polysaccharide Biosynthesis Protein SpsA, Chain A"/>
    <property type="match status" value="1"/>
</dbReference>
<evidence type="ECO:0000256" key="4">
    <source>
        <dbReference type="ARBA" id="ARBA00022692"/>
    </source>
</evidence>
<evidence type="ECO:0000256" key="1">
    <source>
        <dbReference type="ARBA" id="ARBA00004447"/>
    </source>
</evidence>
<evidence type="ECO:0000256" key="10">
    <source>
        <dbReference type="SAM" id="Coils"/>
    </source>
</evidence>
<dbReference type="PANTHER" id="PTHR12369">
    <property type="entry name" value="CHONDROITIN SYNTHASE"/>
    <property type="match status" value="1"/>
</dbReference>
<dbReference type="GeneTree" id="ENSGT01050000244857"/>
<feature type="coiled-coil region" evidence="10">
    <location>
        <begin position="235"/>
        <end position="262"/>
    </location>
</feature>
<keyword evidence="5 9" id="KW-0735">Signal-anchor</keyword>
<reference evidence="11" key="3">
    <citation type="submission" date="2025-08" db="UniProtKB">
        <authorList>
            <consortium name="Ensembl"/>
        </authorList>
    </citation>
    <scope>IDENTIFICATION</scope>
</reference>
<reference evidence="11" key="4">
    <citation type="submission" date="2025-09" db="UniProtKB">
        <authorList>
            <consortium name="Ensembl"/>
        </authorList>
    </citation>
    <scope>IDENTIFICATION</scope>
</reference>
<sequence>MMSAEKFIDNRVQRALDTWLQKGSWKVEVFADATPDSLQVPAGLDFNIVTLRSVDDAAYPPQKKCFMMLRHMYDHHIDNYDWFMRVDDDVYMDFPRLSKLLNTINSSMPVFFGTPGFGMDPDDGIEDGMFYLMGGPGMIFSRGLLLELRAHFSHCIQHMFSPHEDVEIGRCVWKHAKKAKIPIAWETIEFFYQQYDKNTGAVTNVVMADTTEQRTAKTVAYHAVKKHDLLYTLHRQVLERRIKKLLNETAKLKREIQAMQTIQNMKEVQIETVNLRLPQNPMIPRGASTIPAIFWDKYYRHQVDSVIPARGHQGKEQPTLLKYLSEIENGILKKSCPHLSSNPQFTHGYLWVLPQHGAFISVAHKGLVKGEYSYCTTHVQEHLILFFVMFFVLRQSLVGYFVGEEIPPARKRLHHHSNTMVRYQEPVLPVSFDSSKDRVLFVIPLHGRYRALELFMERYKRDFLNPLKNVQLVIVLLGARGDEHDMNRASAYLLHSYQQEFGTSLIRYHIADTGKRQFSRGAGLQLGSLVAGINDIVFFMDIDMIVTPNLVAQCRRNVKHGKQAWYPIPYSQYDPDRQCYDGSLARSVDEDRGFWRDFGYGIACFYNTDFVSSGGFDLSIEGWGEEDVRLYKAILASGVDVFRSKQSDLVHIYHTKHCDQRLVGEQARSCHRTKASHYASQMCLAKTYFQRNNLS</sequence>
<dbReference type="GO" id="GO:0047238">
    <property type="term" value="F:glucuronosyl-N-acetylgalactosaminyl-proteoglycan 4-beta-N-acetylgalactosaminyltransferase activity"/>
    <property type="evidence" value="ECO:0000318"/>
    <property type="project" value="GO_Central"/>
</dbReference>
<dbReference type="InParanoid" id="F6ZQD4"/>
<dbReference type="EC" id="2.4.1.-" evidence="9"/>
<dbReference type="PANTHER" id="PTHR12369:SF11">
    <property type="entry name" value="HEXOSYLTRANSFERASE"/>
    <property type="match status" value="1"/>
</dbReference>
<evidence type="ECO:0000256" key="6">
    <source>
        <dbReference type="ARBA" id="ARBA00022989"/>
    </source>
</evidence>
<keyword evidence="7 9" id="KW-0333">Golgi apparatus</keyword>
<proteinExistence type="inferred from homology"/>